<sequence length="663" mass="77770">MNIIEEGINQFKPDPENLSSGRDLTKSFIPHQYVNKITIIFFSISLVLFSITNILFHLYFSDIEIEMGEDATIYYQDDHDSVDKGKDLEFVYINDIHLDPLYIASSSPSSFCRKFDERFVNRPFYFGQYKCDLPFSTLHSMLRYINSKIYPKKFLPQNPRRSKPNFVLLGGDTVAHFLPYSMEQSHSFISEVVNNISISFNHKYNNNDDKVPILFVLGNNEYVPNYGSCNFSFDKQNFESLYEHVIGPHIIKDRNYIKEDNEKYNPKDIKQIEHDNYVKEQKRTFKRGGYYYYDIPEAKLRLLVMNTVTYSHWRDIDAYNNRKISYDEDIDIKDQYDYLSEDEIDFLRELKKHSKSNKISNDDEENDNYIDPKDPYGQFEWILESSRDAINNHNYTVGIALHIPPGIFFTDGNYSRISQGWKTSFIQRFDTVITEANIEFIISAHSHFDLFLPINGPNSTSKLFSISAPALSPNHWNNPGFRIFKLSNEGKLLDYEQYYANIINNPQPRFKHDTNSKGTGLTWKLDYTFKEAYGTKVFQKEPQENDDSNDEFDDVSDFEQYNNFTSDSNDTYQSTNKTKINPQFEIIFQPKSPKEFTEINKETLQRVIEWVSSTTEGRWTFKQRSMTHGEENGVFYNCLHTCTTVEQVFKCLGPLAPKIMPKQ</sequence>
<dbReference type="Proteomes" id="UP001470230">
    <property type="component" value="Unassembled WGS sequence"/>
</dbReference>
<dbReference type="InterPro" id="IPR029052">
    <property type="entry name" value="Metallo-depent_PP-like"/>
</dbReference>
<dbReference type="PANTHER" id="PTHR10340:SF57">
    <property type="entry name" value="METALLOPHOS DOMAIN-CONTAINING PROTEIN"/>
    <property type="match status" value="1"/>
</dbReference>
<dbReference type="EMBL" id="JAPFFF010000014">
    <property type="protein sequence ID" value="KAK8870340.1"/>
    <property type="molecule type" value="Genomic_DNA"/>
</dbReference>
<keyword evidence="2" id="KW-0325">Glycoprotein</keyword>
<keyword evidence="3" id="KW-0812">Transmembrane</keyword>
<keyword evidence="5" id="KW-1185">Reference proteome</keyword>
<gene>
    <name evidence="4" type="ORF">M9Y10_008221</name>
</gene>
<keyword evidence="1" id="KW-0378">Hydrolase</keyword>
<name>A0ABR2IZW4_9EUKA</name>
<reference evidence="4 5" key="1">
    <citation type="submission" date="2024-04" db="EMBL/GenBank/DDBJ databases">
        <title>Tritrichomonas musculus Genome.</title>
        <authorList>
            <person name="Alves-Ferreira E."/>
            <person name="Grigg M."/>
            <person name="Lorenzi H."/>
            <person name="Galac M."/>
        </authorList>
    </citation>
    <scope>NUCLEOTIDE SEQUENCE [LARGE SCALE GENOMIC DNA]</scope>
    <source>
        <strain evidence="4 5">EAF2021</strain>
    </source>
</reference>
<protein>
    <recommendedName>
        <fullName evidence="6">Calcineurin-like phosphoesterase domain-containing protein</fullName>
    </recommendedName>
</protein>
<organism evidence="4 5">
    <name type="scientific">Tritrichomonas musculus</name>
    <dbReference type="NCBI Taxonomy" id="1915356"/>
    <lineage>
        <taxon>Eukaryota</taxon>
        <taxon>Metamonada</taxon>
        <taxon>Parabasalia</taxon>
        <taxon>Tritrichomonadida</taxon>
        <taxon>Tritrichomonadidae</taxon>
        <taxon>Tritrichomonas</taxon>
    </lineage>
</organism>
<accession>A0ABR2IZW4</accession>
<evidence type="ECO:0000313" key="5">
    <source>
        <dbReference type="Proteomes" id="UP001470230"/>
    </source>
</evidence>
<keyword evidence="3" id="KW-1133">Transmembrane helix</keyword>
<evidence type="ECO:0000256" key="1">
    <source>
        <dbReference type="ARBA" id="ARBA00022801"/>
    </source>
</evidence>
<dbReference type="SUPFAM" id="SSF56300">
    <property type="entry name" value="Metallo-dependent phosphatases"/>
    <property type="match status" value="1"/>
</dbReference>
<evidence type="ECO:0000256" key="2">
    <source>
        <dbReference type="ARBA" id="ARBA00023180"/>
    </source>
</evidence>
<keyword evidence="3" id="KW-0472">Membrane</keyword>
<evidence type="ECO:0008006" key="6">
    <source>
        <dbReference type="Google" id="ProtNLM"/>
    </source>
</evidence>
<proteinExistence type="predicted"/>
<feature type="transmembrane region" description="Helical" evidence="3">
    <location>
        <begin position="37"/>
        <end position="60"/>
    </location>
</feature>
<evidence type="ECO:0000256" key="3">
    <source>
        <dbReference type="SAM" id="Phobius"/>
    </source>
</evidence>
<comment type="caution">
    <text evidence="4">The sequence shown here is derived from an EMBL/GenBank/DDBJ whole genome shotgun (WGS) entry which is preliminary data.</text>
</comment>
<dbReference type="PANTHER" id="PTHR10340">
    <property type="entry name" value="SPHINGOMYELIN PHOSPHODIESTERASE"/>
    <property type="match status" value="1"/>
</dbReference>
<evidence type="ECO:0000313" key="4">
    <source>
        <dbReference type="EMBL" id="KAK8870340.1"/>
    </source>
</evidence>